<proteinExistence type="predicted"/>
<reference evidence="1" key="3">
    <citation type="submission" date="2006-01" db="EMBL/GenBank/DDBJ databases">
        <authorList>
            <person name="Buell R."/>
        </authorList>
    </citation>
    <scope>NUCLEOTIDE SEQUENCE</scope>
</reference>
<evidence type="ECO:0000313" key="1">
    <source>
        <dbReference type="EMBL" id="ABA97362.1"/>
    </source>
</evidence>
<dbReference type="AlphaFoldDB" id="Q2QUA2"/>
<sequence length="134" mass="15535">MQSVENSCFYSLEYHAIGAFDLSIAHRMRYGGITNFDAEVLREIFKYPTRELSTVIRNDPVGYPKPVHNVDEEISNLVCRDCDDRFGFNPLGKFVNSHKEVSITTDCLFKWADHVEPPNRKRPRQLDGLQLLSW</sequence>
<protein>
    <submittedName>
        <fullName evidence="1">Retrotransposon protein, putative, unclassified</fullName>
    </submittedName>
</protein>
<dbReference type="EMBL" id="DP000011">
    <property type="protein sequence ID" value="ABA97362.1"/>
    <property type="molecule type" value="Genomic_DNA"/>
</dbReference>
<gene>
    <name evidence="1" type="ordered locus">LOC_Os12g16950</name>
</gene>
<organism evidence="1">
    <name type="scientific">Oryza sativa subsp. japonica</name>
    <name type="common">Rice</name>
    <dbReference type="NCBI Taxonomy" id="39947"/>
    <lineage>
        <taxon>Eukaryota</taxon>
        <taxon>Viridiplantae</taxon>
        <taxon>Streptophyta</taxon>
        <taxon>Embryophyta</taxon>
        <taxon>Tracheophyta</taxon>
        <taxon>Spermatophyta</taxon>
        <taxon>Magnoliopsida</taxon>
        <taxon>Liliopsida</taxon>
        <taxon>Poales</taxon>
        <taxon>Poaceae</taxon>
        <taxon>BOP clade</taxon>
        <taxon>Oryzoideae</taxon>
        <taxon>Oryzeae</taxon>
        <taxon>Oryzinae</taxon>
        <taxon>Oryza</taxon>
        <taxon>Oryza sativa</taxon>
    </lineage>
</organism>
<name>Q2QUA2_ORYSJ</name>
<reference evidence="1" key="2">
    <citation type="submission" date="2005-04" db="EMBL/GenBank/DDBJ databases">
        <authorList>
            <person name="Buell C.R."/>
            <person name="Wing R.A."/>
            <person name="McCombie W.A."/>
            <person name="Ouyang S."/>
        </authorList>
    </citation>
    <scope>NUCLEOTIDE SEQUENCE</scope>
</reference>
<reference evidence="1" key="1">
    <citation type="journal article" date="2005" name="BMC Biol.">
        <title>The sequence of rice chromosomes 11 and 12, rich in disease resistance genes and recent gene duplications.</title>
        <authorList>
            <consortium name="The rice chromosomes 11 and 12 sequencing consortia"/>
        </authorList>
    </citation>
    <scope>NUCLEOTIDE SEQUENCE [LARGE SCALE GENOMIC DNA]</scope>
</reference>
<accession>Q2QUA2</accession>